<evidence type="ECO:0000256" key="1">
    <source>
        <dbReference type="SAM" id="MobiDB-lite"/>
    </source>
</evidence>
<protein>
    <submittedName>
        <fullName evidence="2">Uncharacterized protein</fullName>
    </submittedName>
</protein>
<dbReference type="EMBL" id="KB456265">
    <property type="protein sequence ID" value="EMF11959.1"/>
    <property type="molecule type" value="Genomic_DNA"/>
</dbReference>
<name>N1QHM9_SPHMS</name>
<evidence type="ECO:0000313" key="3">
    <source>
        <dbReference type="Proteomes" id="UP000016931"/>
    </source>
</evidence>
<evidence type="ECO:0000313" key="2">
    <source>
        <dbReference type="EMBL" id="EMF11959.1"/>
    </source>
</evidence>
<dbReference type="Proteomes" id="UP000016931">
    <property type="component" value="Unassembled WGS sequence"/>
</dbReference>
<dbReference type="HOGENOM" id="CLU_2689391_0_0_1"/>
<dbReference type="RefSeq" id="XP_016760080.1">
    <property type="nucleotide sequence ID" value="XM_016902055.1"/>
</dbReference>
<reference evidence="2 3" key="1">
    <citation type="journal article" date="2012" name="PLoS Pathog.">
        <title>Diverse lifestyles and strategies of plant pathogenesis encoded in the genomes of eighteen Dothideomycetes fungi.</title>
        <authorList>
            <person name="Ohm R.A."/>
            <person name="Feau N."/>
            <person name="Henrissat B."/>
            <person name="Schoch C.L."/>
            <person name="Horwitz B.A."/>
            <person name="Barry K.W."/>
            <person name="Condon B.J."/>
            <person name="Copeland A.C."/>
            <person name="Dhillon B."/>
            <person name="Glaser F."/>
            <person name="Hesse C.N."/>
            <person name="Kosti I."/>
            <person name="LaButti K."/>
            <person name="Lindquist E.A."/>
            <person name="Lucas S."/>
            <person name="Salamov A.A."/>
            <person name="Bradshaw R.E."/>
            <person name="Ciuffetti L."/>
            <person name="Hamelin R.C."/>
            <person name="Kema G.H.J."/>
            <person name="Lawrence C."/>
            <person name="Scott J.A."/>
            <person name="Spatafora J.W."/>
            <person name="Turgeon B.G."/>
            <person name="de Wit P.J.G.M."/>
            <person name="Zhong S."/>
            <person name="Goodwin S.B."/>
            <person name="Grigoriev I.V."/>
        </authorList>
    </citation>
    <scope>NUCLEOTIDE SEQUENCE [LARGE SCALE GENOMIC DNA]</scope>
    <source>
        <strain evidence="2 3">SO2202</strain>
    </source>
</reference>
<dbReference type="AlphaFoldDB" id="N1QHM9"/>
<feature type="region of interest" description="Disordered" evidence="1">
    <location>
        <begin position="1"/>
        <end position="37"/>
    </location>
</feature>
<dbReference type="GeneID" id="27899192"/>
<organism evidence="2 3">
    <name type="scientific">Sphaerulina musiva (strain SO2202)</name>
    <name type="common">Poplar stem canker fungus</name>
    <name type="synonym">Septoria musiva</name>
    <dbReference type="NCBI Taxonomy" id="692275"/>
    <lineage>
        <taxon>Eukaryota</taxon>
        <taxon>Fungi</taxon>
        <taxon>Dikarya</taxon>
        <taxon>Ascomycota</taxon>
        <taxon>Pezizomycotina</taxon>
        <taxon>Dothideomycetes</taxon>
        <taxon>Dothideomycetidae</taxon>
        <taxon>Mycosphaerellales</taxon>
        <taxon>Mycosphaerellaceae</taxon>
        <taxon>Sphaerulina</taxon>
    </lineage>
</organism>
<sequence length="74" mass="8334">MTRQHHPISSGINKLDISATSTAESRRRHPRDQLRGTAAKLPARLAFGKTSTENALWQQVLAEIICRVLEDNRI</sequence>
<keyword evidence="3" id="KW-1185">Reference proteome</keyword>
<proteinExistence type="predicted"/>
<accession>N1QHM9</accession>
<gene>
    <name evidence="2" type="ORF">SEPMUDRAFT_126332</name>
</gene>